<evidence type="ECO:0000313" key="2">
    <source>
        <dbReference type="EMBL" id="OHA60450.1"/>
    </source>
</evidence>
<accession>A0A1G2QIM5</accession>
<proteinExistence type="predicted"/>
<protein>
    <submittedName>
        <fullName evidence="2">Uncharacterized protein</fullName>
    </submittedName>
</protein>
<evidence type="ECO:0000313" key="3">
    <source>
        <dbReference type="Proteomes" id="UP000177090"/>
    </source>
</evidence>
<gene>
    <name evidence="2" type="ORF">A2569_01285</name>
</gene>
<feature type="signal peptide" evidence="1">
    <location>
        <begin position="1"/>
        <end position="29"/>
    </location>
</feature>
<dbReference type="EMBL" id="MHTL01000013">
    <property type="protein sequence ID" value="OHA60450.1"/>
    <property type="molecule type" value="Genomic_DNA"/>
</dbReference>
<feature type="chain" id="PRO_5009584136" evidence="1">
    <location>
        <begin position="30"/>
        <end position="712"/>
    </location>
</feature>
<keyword evidence="1" id="KW-0732">Signal</keyword>
<name>A0A1G2QIM5_9BACT</name>
<comment type="caution">
    <text evidence="2">The sequence shown here is derived from an EMBL/GenBank/DDBJ whole genome shotgun (WGS) entry which is preliminary data.</text>
</comment>
<dbReference type="Proteomes" id="UP000177090">
    <property type="component" value="Unassembled WGS sequence"/>
</dbReference>
<reference evidence="2 3" key="1">
    <citation type="journal article" date="2016" name="Nat. Commun.">
        <title>Thousands of microbial genomes shed light on interconnected biogeochemical processes in an aquifer system.</title>
        <authorList>
            <person name="Anantharaman K."/>
            <person name="Brown C.T."/>
            <person name="Hug L.A."/>
            <person name="Sharon I."/>
            <person name="Castelle C.J."/>
            <person name="Probst A.J."/>
            <person name="Thomas B.C."/>
            <person name="Singh A."/>
            <person name="Wilkins M.J."/>
            <person name="Karaoz U."/>
            <person name="Brodie E.L."/>
            <person name="Williams K.H."/>
            <person name="Hubbard S.S."/>
            <person name="Banfield J.F."/>
        </authorList>
    </citation>
    <scope>NUCLEOTIDE SEQUENCE [LARGE SCALE GENOMIC DNA]</scope>
</reference>
<organism evidence="2 3">
    <name type="scientific">Candidatus Vogelbacteria bacterium RIFOXYD1_FULL_51_18</name>
    <dbReference type="NCBI Taxonomy" id="1802440"/>
    <lineage>
        <taxon>Bacteria</taxon>
        <taxon>Candidatus Vogeliibacteriota</taxon>
    </lineage>
</organism>
<sequence length="712" mass="78628">MRERFLSTHITIALTLALAILTVGAYAQAQEQRASAVNTREGFEFGPQEQAAQDIIANREQNDRLECVSETGQTESNGGSGGDYVPVHETGELLSLTEGINRKTVHANDLLVDICMHLKAVRRVQYQIEAQVLYHDPNARKAAAKAIFEHKQTFIEENIKKGYEVSPGLLNVQGAAGGVAGSSENKQPLYVSNIDEHLQNVRDEAYGIFDADLSNSQNPNIFSEGIRRDLALQRAAGDSDQARVQTTLGSTMTRDEFNAFTSDFSQGGWDAWLKLIDPRNNYPGSRLLAQDELALRESRAEGNAREEISSAKGFLPVRECANENWVTTTDGKKYCRKWVVKTPASINQSYLSDIVGSTLRQNELADQSIEDFSKDEFARVESELTNIEKIGKTQDTVAVQSVFQKEEDPCPGPGPCVDSGWTREGDIFSGGNLPPGERGTGLPNLGSLAQQLYNNRNLPGALALLPPELRNILNQQGSQEEIIRQVTEWLNGDANGDGVKDYLTVPPSVAFTANTTPMELARADRNTTKLSWTALNASKCTAINDWLSADKIIKARNANIQTSGTLTIEHPYTFPVTITRSPDIPNWASGKVVSAADEKLISQRTIIDFSGFLNTWAGDYTLTVGSATLTTTDWRKVSFTSFNKPEDLMRALLEAYTRSVENVLDPNRILLQRYDFNFDINAKKITITAKPVYKLLCENQKGEVMMDVTATR</sequence>
<dbReference type="STRING" id="1802440.A2569_01285"/>
<evidence type="ECO:0000256" key="1">
    <source>
        <dbReference type="SAM" id="SignalP"/>
    </source>
</evidence>
<dbReference type="AlphaFoldDB" id="A0A1G2QIM5"/>